<reference evidence="3" key="1">
    <citation type="journal article" date="2014" name="Science">
        <title>Ancient hybridizations among the ancestral genomes of bread wheat.</title>
        <authorList>
            <consortium name="International Wheat Genome Sequencing Consortium,"/>
            <person name="Marcussen T."/>
            <person name="Sandve S.R."/>
            <person name="Heier L."/>
            <person name="Spannagl M."/>
            <person name="Pfeifer M."/>
            <person name="Jakobsen K.S."/>
            <person name="Wulff B.B."/>
            <person name="Steuernagel B."/>
            <person name="Mayer K.F."/>
            <person name="Olsen O.A."/>
        </authorList>
    </citation>
    <scope>NUCLEOTIDE SEQUENCE [LARGE SCALE GENOMIC DNA]</scope>
    <source>
        <strain evidence="3">cv. AL8/78</strain>
    </source>
</reference>
<evidence type="ECO:0000313" key="3">
    <source>
        <dbReference type="Proteomes" id="UP000015105"/>
    </source>
</evidence>
<sequence>RWWLRRRIALWLPPDLSFSPISFRFEADAEEAKSRRGGEAGRQAAPPPGLAPRAREGEGEGEEQEEEVARHGDEISEQEGVAHGEPTQRGEGVGGG</sequence>
<proteinExistence type="predicted"/>
<protein>
    <submittedName>
        <fullName evidence="2">Uncharacterized protein</fullName>
    </submittedName>
</protein>
<reference evidence="2" key="5">
    <citation type="journal article" date="2021" name="G3 (Bethesda)">
        <title>Aegilops tauschii genome assembly Aet v5.0 features greater sequence contiguity and improved annotation.</title>
        <authorList>
            <person name="Wang L."/>
            <person name="Zhu T."/>
            <person name="Rodriguez J.C."/>
            <person name="Deal K.R."/>
            <person name="Dubcovsky J."/>
            <person name="McGuire P.E."/>
            <person name="Lux T."/>
            <person name="Spannagl M."/>
            <person name="Mayer K.F.X."/>
            <person name="Baldrich P."/>
            <person name="Meyers B.C."/>
            <person name="Huo N."/>
            <person name="Gu Y.Q."/>
            <person name="Zhou H."/>
            <person name="Devos K.M."/>
            <person name="Bennetzen J.L."/>
            <person name="Unver T."/>
            <person name="Budak H."/>
            <person name="Gulick P.J."/>
            <person name="Galiba G."/>
            <person name="Kalapos B."/>
            <person name="Nelson D.R."/>
            <person name="Li P."/>
            <person name="You F.M."/>
            <person name="Luo M.C."/>
            <person name="Dvorak J."/>
        </authorList>
    </citation>
    <scope>NUCLEOTIDE SEQUENCE [LARGE SCALE GENOMIC DNA]</scope>
    <source>
        <strain evidence="2">cv. AL8/78</strain>
    </source>
</reference>
<keyword evidence="3" id="KW-1185">Reference proteome</keyword>
<reference evidence="3" key="2">
    <citation type="journal article" date="2017" name="Nat. Plants">
        <title>The Aegilops tauschii genome reveals multiple impacts of transposons.</title>
        <authorList>
            <person name="Zhao G."/>
            <person name="Zou C."/>
            <person name="Li K."/>
            <person name="Wang K."/>
            <person name="Li T."/>
            <person name="Gao L."/>
            <person name="Zhang X."/>
            <person name="Wang H."/>
            <person name="Yang Z."/>
            <person name="Liu X."/>
            <person name="Jiang W."/>
            <person name="Mao L."/>
            <person name="Kong X."/>
            <person name="Jiao Y."/>
            <person name="Jia J."/>
        </authorList>
    </citation>
    <scope>NUCLEOTIDE SEQUENCE [LARGE SCALE GENOMIC DNA]</scope>
    <source>
        <strain evidence="3">cv. AL8/78</strain>
    </source>
</reference>
<name>A0A453RIR5_AEGTS</name>
<feature type="compositionally biased region" description="Basic and acidic residues" evidence="1">
    <location>
        <begin position="28"/>
        <end position="39"/>
    </location>
</feature>
<feature type="compositionally biased region" description="Basic and acidic residues" evidence="1">
    <location>
        <begin position="67"/>
        <end position="88"/>
    </location>
</feature>
<dbReference type="AlphaFoldDB" id="A0A453RIR5"/>
<evidence type="ECO:0000313" key="2">
    <source>
        <dbReference type="EnsemblPlants" id="AET7Gv20593900.6"/>
    </source>
</evidence>
<dbReference type="Proteomes" id="UP000015105">
    <property type="component" value="Chromosome 7D"/>
</dbReference>
<accession>A0A453RIR5</accession>
<dbReference type="EnsemblPlants" id="AET7Gv20593900.6">
    <property type="protein sequence ID" value="AET7Gv20593900.6"/>
    <property type="gene ID" value="AET7Gv20593900"/>
</dbReference>
<feature type="region of interest" description="Disordered" evidence="1">
    <location>
        <begin position="28"/>
        <end position="96"/>
    </location>
</feature>
<organism evidence="2 3">
    <name type="scientific">Aegilops tauschii subsp. strangulata</name>
    <name type="common">Goatgrass</name>
    <dbReference type="NCBI Taxonomy" id="200361"/>
    <lineage>
        <taxon>Eukaryota</taxon>
        <taxon>Viridiplantae</taxon>
        <taxon>Streptophyta</taxon>
        <taxon>Embryophyta</taxon>
        <taxon>Tracheophyta</taxon>
        <taxon>Spermatophyta</taxon>
        <taxon>Magnoliopsida</taxon>
        <taxon>Liliopsida</taxon>
        <taxon>Poales</taxon>
        <taxon>Poaceae</taxon>
        <taxon>BOP clade</taxon>
        <taxon>Pooideae</taxon>
        <taxon>Triticodae</taxon>
        <taxon>Triticeae</taxon>
        <taxon>Triticinae</taxon>
        <taxon>Aegilops</taxon>
    </lineage>
</organism>
<reference evidence="2" key="3">
    <citation type="journal article" date="2017" name="Nature">
        <title>Genome sequence of the progenitor of the wheat D genome Aegilops tauschii.</title>
        <authorList>
            <person name="Luo M.C."/>
            <person name="Gu Y.Q."/>
            <person name="Puiu D."/>
            <person name="Wang H."/>
            <person name="Twardziok S.O."/>
            <person name="Deal K.R."/>
            <person name="Huo N."/>
            <person name="Zhu T."/>
            <person name="Wang L."/>
            <person name="Wang Y."/>
            <person name="McGuire P.E."/>
            <person name="Liu S."/>
            <person name="Long H."/>
            <person name="Ramasamy R.K."/>
            <person name="Rodriguez J.C."/>
            <person name="Van S.L."/>
            <person name="Yuan L."/>
            <person name="Wang Z."/>
            <person name="Xia Z."/>
            <person name="Xiao L."/>
            <person name="Anderson O.D."/>
            <person name="Ouyang S."/>
            <person name="Liang Y."/>
            <person name="Zimin A.V."/>
            <person name="Pertea G."/>
            <person name="Qi P."/>
            <person name="Bennetzen J.L."/>
            <person name="Dai X."/>
            <person name="Dawson M.W."/>
            <person name="Muller H.G."/>
            <person name="Kugler K."/>
            <person name="Rivarola-Duarte L."/>
            <person name="Spannagl M."/>
            <person name="Mayer K.F.X."/>
            <person name="Lu F.H."/>
            <person name="Bevan M.W."/>
            <person name="Leroy P."/>
            <person name="Li P."/>
            <person name="You F.M."/>
            <person name="Sun Q."/>
            <person name="Liu Z."/>
            <person name="Lyons E."/>
            <person name="Wicker T."/>
            <person name="Salzberg S.L."/>
            <person name="Devos K.M."/>
            <person name="Dvorak J."/>
        </authorList>
    </citation>
    <scope>NUCLEOTIDE SEQUENCE [LARGE SCALE GENOMIC DNA]</scope>
    <source>
        <strain evidence="2">cv. AL8/78</strain>
    </source>
</reference>
<dbReference type="Gramene" id="AET7Gv20593900.6">
    <property type="protein sequence ID" value="AET7Gv20593900.6"/>
    <property type="gene ID" value="AET7Gv20593900"/>
</dbReference>
<evidence type="ECO:0000256" key="1">
    <source>
        <dbReference type="SAM" id="MobiDB-lite"/>
    </source>
</evidence>
<reference evidence="2" key="4">
    <citation type="submission" date="2019-03" db="UniProtKB">
        <authorList>
            <consortium name="EnsemblPlants"/>
        </authorList>
    </citation>
    <scope>IDENTIFICATION</scope>
</reference>